<gene>
    <name evidence="2" type="ORF">GIL414_LOCUS3755</name>
    <name evidence="1" type="ORF">KQP761_LOCUS12143</name>
</gene>
<dbReference type="AlphaFoldDB" id="A0A815PTW1"/>
<protein>
    <submittedName>
        <fullName evidence="1">Uncharacterized protein</fullName>
    </submittedName>
</protein>
<dbReference type="Proteomes" id="UP000663834">
    <property type="component" value="Unassembled WGS sequence"/>
</dbReference>
<evidence type="ECO:0000313" key="2">
    <source>
        <dbReference type="EMBL" id="CAF3847299.1"/>
    </source>
</evidence>
<comment type="caution">
    <text evidence="1">The sequence shown here is derived from an EMBL/GenBank/DDBJ whole genome shotgun (WGS) entry which is preliminary data.</text>
</comment>
<organism evidence="1 3">
    <name type="scientific">Rotaria magnacalcarata</name>
    <dbReference type="NCBI Taxonomy" id="392030"/>
    <lineage>
        <taxon>Eukaryota</taxon>
        <taxon>Metazoa</taxon>
        <taxon>Spiralia</taxon>
        <taxon>Gnathifera</taxon>
        <taxon>Rotifera</taxon>
        <taxon>Eurotatoria</taxon>
        <taxon>Bdelloidea</taxon>
        <taxon>Philodinida</taxon>
        <taxon>Philodinidae</taxon>
        <taxon>Rotaria</taxon>
    </lineage>
</organism>
<evidence type="ECO:0000313" key="1">
    <source>
        <dbReference type="EMBL" id="CAF1453889.1"/>
    </source>
</evidence>
<name>A0A815PTW1_9BILA</name>
<sequence>MDDAILDQVVQIGVVRFTIIPKPNVSHMEFRACLQGGIEQIRDKTTVVVLDPREPQQLGMEILGGGPGGRNGFAQVEFEEMVRRNPSFQMFADGFRRHQQQAVAARNEANKPD</sequence>
<dbReference type="EMBL" id="CAJNOW010005574">
    <property type="protein sequence ID" value="CAF1453889.1"/>
    <property type="molecule type" value="Genomic_DNA"/>
</dbReference>
<reference evidence="1" key="1">
    <citation type="submission" date="2021-02" db="EMBL/GenBank/DDBJ databases">
        <authorList>
            <person name="Nowell W R."/>
        </authorList>
    </citation>
    <scope>NUCLEOTIDE SEQUENCE</scope>
</reference>
<proteinExistence type="predicted"/>
<evidence type="ECO:0000313" key="3">
    <source>
        <dbReference type="Proteomes" id="UP000663834"/>
    </source>
</evidence>
<dbReference type="EMBL" id="CAJOBJ010000850">
    <property type="protein sequence ID" value="CAF3847299.1"/>
    <property type="molecule type" value="Genomic_DNA"/>
</dbReference>
<accession>A0A815PTW1</accession>
<dbReference type="Proteomes" id="UP000681720">
    <property type="component" value="Unassembled WGS sequence"/>
</dbReference>